<evidence type="ECO:0000313" key="1">
    <source>
        <dbReference type="EMBL" id="TGY00660.1"/>
    </source>
</evidence>
<name>A0AC61R307_9FIRM</name>
<organism evidence="1 2">
    <name type="scientific">Hominisplanchenecus murintestinalis</name>
    <dbReference type="NCBI Taxonomy" id="2941517"/>
    <lineage>
        <taxon>Bacteria</taxon>
        <taxon>Bacillati</taxon>
        <taxon>Bacillota</taxon>
        <taxon>Clostridia</taxon>
        <taxon>Lachnospirales</taxon>
        <taxon>Lachnospiraceae</taxon>
        <taxon>Hominisplanchenecus</taxon>
    </lineage>
</organism>
<protein>
    <submittedName>
        <fullName evidence="1">Nucleotidyltransferase</fullName>
    </submittedName>
</protein>
<sequence length="309" mass="34920">MKKPVLVIMAAGMGSRYGGLKQIDPIDNEGHIIIDFSIYDAIRAGFEKVVFIIKKENEADFKAVIGDRMQKHIEVEYVYQELTNLPEGYSVPEGRVKPYGTGHAILSCLNAIDGPFAVINADDYYGKNAYQMIYDYLANHEDDDKYRYAMVGYILENTLTDNGHVARGVCVTDEKNFLTDINERTRIERRSDGTAAYTEDEGATWTTIPAGSIVSMNLWGFSASLLKELKERFPKFLEANMASNPLKCEFFLPSVVNELLDEGKATVEVLESADRWYGVTYKEDKEFVVNAIKGLKDSGLYPQHLWEEK</sequence>
<dbReference type="Proteomes" id="UP000307720">
    <property type="component" value="Unassembled WGS sequence"/>
</dbReference>
<comment type="caution">
    <text evidence="1">The sequence shown here is derived from an EMBL/GenBank/DDBJ whole genome shotgun (WGS) entry which is preliminary data.</text>
</comment>
<accession>A0AC61R307</accession>
<dbReference type="EMBL" id="SRZB01000001">
    <property type="protein sequence ID" value="TGY00660.1"/>
    <property type="molecule type" value="Genomic_DNA"/>
</dbReference>
<evidence type="ECO:0000313" key="2">
    <source>
        <dbReference type="Proteomes" id="UP000307720"/>
    </source>
</evidence>
<proteinExistence type="predicted"/>
<reference evidence="1" key="1">
    <citation type="submission" date="2019-04" db="EMBL/GenBank/DDBJ databases">
        <title>Microbes associate with the intestines of laboratory mice.</title>
        <authorList>
            <person name="Navarre W."/>
            <person name="Wong E."/>
            <person name="Huang K."/>
            <person name="Tropini C."/>
            <person name="Ng K."/>
            <person name="Yu B."/>
        </authorList>
    </citation>
    <scope>NUCLEOTIDE SEQUENCE</scope>
    <source>
        <strain evidence="1">NM72_1-8</strain>
    </source>
</reference>
<keyword evidence="2" id="KW-1185">Reference proteome</keyword>
<gene>
    <name evidence="1" type="ORF">E5357_00305</name>
</gene>